<evidence type="ECO:0000256" key="2">
    <source>
        <dbReference type="ARBA" id="ARBA00007431"/>
    </source>
</evidence>
<reference evidence="10" key="1">
    <citation type="submission" date="2021-06" db="EMBL/GenBank/DDBJ databases">
        <authorList>
            <person name="Hodson N. C."/>
            <person name="Mongue J. A."/>
            <person name="Jaron S. K."/>
        </authorList>
    </citation>
    <scope>NUCLEOTIDE SEQUENCE</scope>
</reference>
<dbReference type="Proteomes" id="UP000708208">
    <property type="component" value="Unassembled WGS sequence"/>
</dbReference>
<evidence type="ECO:0000256" key="5">
    <source>
        <dbReference type="ARBA" id="ARBA00023136"/>
    </source>
</evidence>
<evidence type="ECO:0000256" key="4">
    <source>
        <dbReference type="ARBA" id="ARBA00022481"/>
    </source>
</evidence>
<dbReference type="AlphaFoldDB" id="A0A8J2PMM6"/>
<keyword evidence="6" id="KW-0807">Transducer</keyword>
<name>A0A8J2PMM6_9HEXA</name>
<organism evidence="10 11">
    <name type="scientific">Allacma fusca</name>
    <dbReference type="NCBI Taxonomy" id="39272"/>
    <lineage>
        <taxon>Eukaryota</taxon>
        <taxon>Metazoa</taxon>
        <taxon>Ecdysozoa</taxon>
        <taxon>Arthropoda</taxon>
        <taxon>Hexapoda</taxon>
        <taxon>Collembola</taxon>
        <taxon>Symphypleona</taxon>
        <taxon>Sminthuridae</taxon>
        <taxon>Allacma</taxon>
    </lineage>
</organism>
<keyword evidence="4" id="KW-0488">Methylation</keyword>
<evidence type="ECO:0000256" key="7">
    <source>
        <dbReference type="ARBA" id="ARBA00023288"/>
    </source>
</evidence>
<dbReference type="Pfam" id="PF00631">
    <property type="entry name" value="G-gamma"/>
    <property type="match status" value="1"/>
</dbReference>
<keyword evidence="8" id="KW-0636">Prenylation</keyword>
<comment type="subcellular location">
    <subcellularLocation>
        <location evidence="1">Cell membrane</location>
        <topology evidence="1">Lipid-anchor</topology>
        <orientation evidence="1">Cytoplasmic side</orientation>
    </subcellularLocation>
</comment>
<keyword evidence="11" id="KW-1185">Reference proteome</keyword>
<dbReference type="EMBL" id="CAJVCH010571117">
    <property type="protein sequence ID" value="CAG7836653.1"/>
    <property type="molecule type" value="Genomic_DNA"/>
</dbReference>
<evidence type="ECO:0000313" key="11">
    <source>
        <dbReference type="Proteomes" id="UP000708208"/>
    </source>
</evidence>
<keyword evidence="5" id="KW-0472">Membrane</keyword>
<dbReference type="FunFam" id="4.10.260.10:FF:000001">
    <property type="entry name" value="Guanine nucleotide-binding protein subunit gamma"/>
    <property type="match status" value="1"/>
</dbReference>
<dbReference type="PROSITE" id="PS50058">
    <property type="entry name" value="G_PROTEIN_GAMMA"/>
    <property type="match status" value="1"/>
</dbReference>
<dbReference type="GO" id="GO:0031681">
    <property type="term" value="F:G-protein beta-subunit binding"/>
    <property type="evidence" value="ECO:0007669"/>
    <property type="project" value="InterPro"/>
</dbReference>
<dbReference type="SMART" id="SM01224">
    <property type="entry name" value="G_gamma"/>
    <property type="match status" value="1"/>
</dbReference>
<evidence type="ECO:0000259" key="9">
    <source>
        <dbReference type="PROSITE" id="PS50058"/>
    </source>
</evidence>
<evidence type="ECO:0000313" key="10">
    <source>
        <dbReference type="EMBL" id="CAG7836653.1"/>
    </source>
</evidence>
<gene>
    <name evidence="10" type="ORF">AFUS01_LOCUS45880</name>
</gene>
<dbReference type="InterPro" id="IPR015898">
    <property type="entry name" value="G-protein_gamma-like_dom"/>
</dbReference>
<sequence>LEFKMSTLQQQRLIVEQLRREAAIRRINVSQAVEDIKKFISDHQRDDCLINGFHPPKNNPFREKSPCSVL</sequence>
<dbReference type="PANTHER" id="PTHR13809">
    <property type="entry name" value="GUANINE NUCLEOTIDE-BINDING PROTEIN GAMMA SUBUNIT"/>
    <property type="match status" value="1"/>
</dbReference>
<feature type="domain" description="G protein gamma" evidence="9">
    <location>
        <begin position="4"/>
        <end position="70"/>
    </location>
</feature>
<keyword evidence="3" id="KW-1003">Cell membrane</keyword>
<evidence type="ECO:0000256" key="6">
    <source>
        <dbReference type="ARBA" id="ARBA00023224"/>
    </source>
</evidence>
<evidence type="ECO:0000256" key="3">
    <source>
        <dbReference type="ARBA" id="ARBA00022475"/>
    </source>
</evidence>
<dbReference type="OrthoDB" id="6264244at2759"/>
<comment type="similarity">
    <text evidence="2">Belongs to the G protein gamma family.</text>
</comment>
<dbReference type="CDD" id="cd00068">
    <property type="entry name" value="GGL"/>
    <property type="match status" value="1"/>
</dbReference>
<protein>
    <recommendedName>
        <fullName evidence="9">G protein gamma domain-containing protein</fullName>
    </recommendedName>
</protein>
<comment type="caution">
    <text evidence="10">The sequence shown here is derived from an EMBL/GenBank/DDBJ whole genome shotgun (WGS) entry which is preliminary data.</text>
</comment>
<proteinExistence type="inferred from homology"/>
<dbReference type="SMART" id="SM00224">
    <property type="entry name" value="GGL"/>
    <property type="match status" value="1"/>
</dbReference>
<dbReference type="GO" id="GO:0007186">
    <property type="term" value="P:G protein-coupled receptor signaling pathway"/>
    <property type="evidence" value="ECO:0007669"/>
    <property type="project" value="InterPro"/>
</dbReference>
<accession>A0A8J2PMM6</accession>
<evidence type="ECO:0000256" key="8">
    <source>
        <dbReference type="ARBA" id="ARBA00023289"/>
    </source>
</evidence>
<feature type="non-terminal residue" evidence="10">
    <location>
        <position position="1"/>
    </location>
</feature>
<dbReference type="InterPro" id="IPR001770">
    <property type="entry name" value="G-protein_gamma"/>
</dbReference>
<evidence type="ECO:0000256" key="1">
    <source>
        <dbReference type="ARBA" id="ARBA00004342"/>
    </source>
</evidence>
<dbReference type="GO" id="GO:0005834">
    <property type="term" value="C:heterotrimeric G-protein complex"/>
    <property type="evidence" value="ECO:0007669"/>
    <property type="project" value="InterPro"/>
</dbReference>
<keyword evidence="7" id="KW-0449">Lipoprotein</keyword>